<evidence type="ECO:0000256" key="1">
    <source>
        <dbReference type="SAM" id="SignalP"/>
    </source>
</evidence>
<reference evidence="2 3" key="1">
    <citation type="submission" date="2018-10" db="EMBL/GenBank/DDBJ databases">
        <authorList>
            <consortium name="Pathogen Informatics"/>
        </authorList>
    </citation>
    <scope>NUCLEOTIDE SEQUENCE [LARGE SCALE GENOMIC DNA]</scope>
</reference>
<gene>
    <name evidence="2" type="ORF">MCOS_LOCUS3775</name>
</gene>
<dbReference type="AlphaFoldDB" id="A0A3P6GS08"/>
<dbReference type="EMBL" id="UXSR01000986">
    <property type="protein sequence ID" value="VDD77772.1"/>
    <property type="molecule type" value="Genomic_DNA"/>
</dbReference>
<organism evidence="2 3">
    <name type="scientific">Mesocestoides corti</name>
    <name type="common">Flatworm</name>
    <dbReference type="NCBI Taxonomy" id="53468"/>
    <lineage>
        <taxon>Eukaryota</taxon>
        <taxon>Metazoa</taxon>
        <taxon>Spiralia</taxon>
        <taxon>Lophotrochozoa</taxon>
        <taxon>Platyhelminthes</taxon>
        <taxon>Cestoda</taxon>
        <taxon>Eucestoda</taxon>
        <taxon>Cyclophyllidea</taxon>
        <taxon>Mesocestoididae</taxon>
        <taxon>Mesocestoides</taxon>
    </lineage>
</organism>
<evidence type="ECO:0000313" key="2">
    <source>
        <dbReference type="EMBL" id="VDD77772.1"/>
    </source>
</evidence>
<proteinExistence type="predicted"/>
<sequence>MIGVTCSVLCGILAQAILVRQCVSVFKNYNTKPLSDMDTPHIRTRQFGTSRELPSRLYQVHVALFQVGHIKHTAHSSCLRSRDKASAASDATAAAADDDEEATTASWCTNRLASCVCVPKPQGLVLAAVPGAVAERPISRSRPYSPPLGACICAINEINRRRFNHPIIFIEVAASFSTTRPALRLSEAVGTAVSLAVPGAGRSNQARMLPGGITDDAGELLLLGVGGVEYHVVSKPAMDNAVNQLSEMNGKE</sequence>
<name>A0A3P6GS08_MESCO</name>
<dbReference type="Proteomes" id="UP000267029">
    <property type="component" value="Unassembled WGS sequence"/>
</dbReference>
<feature type="chain" id="PRO_5017961136" evidence="1">
    <location>
        <begin position="25"/>
        <end position="252"/>
    </location>
</feature>
<keyword evidence="3" id="KW-1185">Reference proteome</keyword>
<protein>
    <submittedName>
        <fullName evidence="2">Uncharacterized protein</fullName>
    </submittedName>
</protein>
<accession>A0A3P6GS08</accession>
<feature type="signal peptide" evidence="1">
    <location>
        <begin position="1"/>
        <end position="24"/>
    </location>
</feature>
<keyword evidence="1" id="KW-0732">Signal</keyword>
<evidence type="ECO:0000313" key="3">
    <source>
        <dbReference type="Proteomes" id="UP000267029"/>
    </source>
</evidence>